<protein>
    <submittedName>
        <fullName evidence="1">Uncharacterized protein</fullName>
    </submittedName>
</protein>
<dbReference type="AlphaFoldDB" id="A0A8H6YA05"/>
<dbReference type="EMBL" id="JACAZH010000011">
    <property type="protein sequence ID" value="KAF7354576.1"/>
    <property type="molecule type" value="Genomic_DNA"/>
</dbReference>
<gene>
    <name evidence="1" type="ORF">MSAN_01370700</name>
</gene>
<organism evidence="1 2">
    <name type="scientific">Mycena sanguinolenta</name>
    <dbReference type="NCBI Taxonomy" id="230812"/>
    <lineage>
        <taxon>Eukaryota</taxon>
        <taxon>Fungi</taxon>
        <taxon>Dikarya</taxon>
        <taxon>Basidiomycota</taxon>
        <taxon>Agaricomycotina</taxon>
        <taxon>Agaricomycetes</taxon>
        <taxon>Agaricomycetidae</taxon>
        <taxon>Agaricales</taxon>
        <taxon>Marasmiineae</taxon>
        <taxon>Mycenaceae</taxon>
        <taxon>Mycena</taxon>
    </lineage>
</organism>
<dbReference type="Proteomes" id="UP000623467">
    <property type="component" value="Unassembled WGS sequence"/>
</dbReference>
<proteinExistence type="predicted"/>
<accession>A0A8H6YA05</accession>
<comment type="caution">
    <text evidence="1">The sequence shown here is derived from an EMBL/GenBank/DDBJ whole genome shotgun (WGS) entry which is preliminary data.</text>
</comment>
<name>A0A8H6YA05_9AGAR</name>
<evidence type="ECO:0000313" key="2">
    <source>
        <dbReference type="Proteomes" id="UP000623467"/>
    </source>
</evidence>
<sequence length="88" mass="9902">MSPIQYNIALANCQENMPLRSCNLHRNLHQQLALSYISQSCGYSNIDAGQPTLGDTEHNRCTRKILVVGRRQKRLPPAPHTSTLLYSP</sequence>
<reference evidence="1" key="1">
    <citation type="submission" date="2020-05" db="EMBL/GenBank/DDBJ databases">
        <title>Mycena genomes resolve the evolution of fungal bioluminescence.</title>
        <authorList>
            <person name="Tsai I.J."/>
        </authorList>
    </citation>
    <scope>NUCLEOTIDE SEQUENCE</scope>
    <source>
        <strain evidence="1">160909Yilan</strain>
    </source>
</reference>
<keyword evidence="2" id="KW-1185">Reference proteome</keyword>
<evidence type="ECO:0000313" key="1">
    <source>
        <dbReference type="EMBL" id="KAF7354576.1"/>
    </source>
</evidence>